<proteinExistence type="predicted"/>
<evidence type="ECO:0000313" key="2">
    <source>
        <dbReference type="EMBL" id="TPX74815.1"/>
    </source>
</evidence>
<dbReference type="EMBL" id="QEAP01000107">
    <property type="protein sequence ID" value="TPX74815.1"/>
    <property type="molecule type" value="Genomic_DNA"/>
</dbReference>
<feature type="region of interest" description="Disordered" evidence="1">
    <location>
        <begin position="21"/>
        <end position="44"/>
    </location>
</feature>
<dbReference type="OrthoDB" id="2133048at2759"/>
<protein>
    <submittedName>
        <fullName evidence="2">Uncharacterized protein</fullName>
    </submittedName>
</protein>
<comment type="caution">
    <text evidence="2">The sequence shown here is derived from an EMBL/GenBank/DDBJ whole genome shotgun (WGS) entry which is preliminary data.</text>
</comment>
<keyword evidence="3" id="KW-1185">Reference proteome</keyword>
<name>A0A507FGT0_9FUNG</name>
<evidence type="ECO:0000256" key="1">
    <source>
        <dbReference type="SAM" id="MobiDB-lite"/>
    </source>
</evidence>
<sequence>MFKRFFRRRASSDTTEELAASTHIHGHSSVATPSSPAAVSCSSTVTTPSSLKKRGMRVNTEITCIPNSQVVAIRDTIGAFNSMSLRHEICSPNIAESDDQLGDVLANSLTAADDSFYAHTAKLRGLCSTGLLDLPTELIIKIAHYSGFIAATRMMHSHEHLHALLNTPAAWHAYKHDAHSSSDVVESHVQICTKIHTFDHLVFGTWNNDSSEPSVYFEHFTFNEAFDFLGGVEMGVLRSGKTTSACFEHREALACYQKALVEAVRVGALPPSAPHGGPPPGAKIDHNW</sequence>
<evidence type="ECO:0000313" key="3">
    <source>
        <dbReference type="Proteomes" id="UP000320333"/>
    </source>
</evidence>
<feature type="compositionally biased region" description="Low complexity" evidence="1">
    <location>
        <begin position="28"/>
        <end position="44"/>
    </location>
</feature>
<dbReference type="AlphaFoldDB" id="A0A507FGT0"/>
<dbReference type="Proteomes" id="UP000320333">
    <property type="component" value="Unassembled WGS sequence"/>
</dbReference>
<organism evidence="2 3">
    <name type="scientific">Chytriomyces confervae</name>
    <dbReference type="NCBI Taxonomy" id="246404"/>
    <lineage>
        <taxon>Eukaryota</taxon>
        <taxon>Fungi</taxon>
        <taxon>Fungi incertae sedis</taxon>
        <taxon>Chytridiomycota</taxon>
        <taxon>Chytridiomycota incertae sedis</taxon>
        <taxon>Chytridiomycetes</taxon>
        <taxon>Chytridiales</taxon>
        <taxon>Chytriomycetaceae</taxon>
        <taxon>Chytriomyces</taxon>
    </lineage>
</organism>
<accession>A0A507FGT0</accession>
<reference evidence="2 3" key="1">
    <citation type="journal article" date="2019" name="Sci. Rep.">
        <title>Comparative genomics of chytrid fungi reveal insights into the obligate biotrophic and pathogenic lifestyle of Synchytrium endobioticum.</title>
        <authorList>
            <person name="van de Vossenberg B.T.L.H."/>
            <person name="Warris S."/>
            <person name="Nguyen H.D.T."/>
            <person name="van Gent-Pelzer M.P.E."/>
            <person name="Joly D.L."/>
            <person name="van de Geest H.C."/>
            <person name="Bonants P.J.M."/>
            <person name="Smith D.S."/>
            <person name="Levesque C.A."/>
            <person name="van der Lee T.A.J."/>
        </authorList>
    </citation>
    <scope>NUCLEOTIDE SEQUENCE [LARGE SCALE GENOMIC DNA]</scope>
    <source>
        <strain evidence="2 3">CBS 675.73</strain>
    </source>
</reference>
<gene>
    <name evidence="2" type="ORF">CcCBS67573_g03925</name>
</gene>